<protein>
    <submittedName>
        <fullName evidence="1">Uncharacterized protein</fullName>
    </submittedName>
</protein>
<keyword evidence="2" id="KW-1185">Reference proteome</keyword>
<proteinExistence type="predicted"/>
<name>A0A142F166_9CAUD</name>
<evidence type="ECO:0000313" key="2">
    <source>
        <dbReference type="Proteomes" id="UP000201588"/>
    </source>
</evidence>
<dbReference type="EMBL" id="KU640380">
    <property type="protein sequence ID" value="AMQ66523.1"/>
    <property type="molecule type" value="Genomic_DNA"/>
</dbReference>
<dbReference type="RefSeq" id="YP_009275213.1">
    <property type="nucleotide sequence ID" value="NC_030925.1"/>
</dbReference>
<reference evidence="1 2" key="1">
    <citation type="submission" date="2016-01" db="EMBL/GenBank/DDBJ databases">
        <title>Isolation and characterization of bacteriophages from East Africa Rift Valley soda lakes.</title>
        <authorList>
            <person name="van Zyl L.J."/>
            <person name="Nemavhulani S."/>
            <person name="Cowan D.A."/>
            <person name="Trindade M.I."/>
        </authorList>
    </citation>
    <scope>NUCLEOTIDE SEQUENCE [LARGE SCALE GENOMIC DNA]</scope>
</reference>
<sequence length="180" mass="19513">MKIKELLATKKVNASGFAAIAELSKHSKGTEEVVLSSLAPSVLAEQGVIEYYALQLPRGMVFNTAEEIIEADLPVRKYRIDTDVNADGLEVVVISRHQGTVDLLKQQYPNAVVLDQISAEDIAGKHVVGTLPPHLITSAGAYTAVTIANFDYTKDGDLSGVELKERLTISDKPIKVKEIN</sequence>
<dbReference type="GeneID" id="28799408"/>
<dbReference type="InterPro" id="IPR013443">
    <property type="entry name" value="CRISPR-assoc_prot_Csx16"/>
</dbReference>
<organism evidence="1 2">
    <name type="scientific">Bacillus phage Shbh1</name>
    <dbReference type="NCBI Taxonomy" id="1796992"/>
    <lineage>
        <taxon>Viruses</taxon>
        <taxon>Duplodnaviria</taxon>
        <taxon>Heunggongvirae</taxon>
        <taxon>Uroviricota</taxon>
        <taxon>Caudoviricetes</taxon>
        <taxon>Herelleviridae</taxon>
        <taxon>Bastillevirinae</taxon>
        <taxon>Shalavirus</taxon>
        <taxon>Shalavirus Shbh1</taxon>
    </lineage>
</organism>
<evidence type="ECO:0000313" key="1">
    <source>
        <dbReference type="EMBL" id="AMQ66523.1"/>
    </source>
</evidence>
<accession>A0A142F166</accession>
<dbReference type="Proteomes" id="UP000201588">
    <property type="component" value="Segment"/>
</dbReference>
<dbReference type="Pfam" id="PF09652">
    <property type="entry name" value="Cas_VVA1548"/>
    <property type="match status" value="1"/>
</dbReference>
<dbReference type="KEGG" id="vg:28799408"/>